<feature type="signal peptide" evidence="2">
    <location>
        <begin position="1"/>
        <end position="23"/>
    </location>
</feature>
<organism evidence="3 4">
    <name type="scientific">Linum tenue</name>
    <dbReference type="NCBI Taxonomy" id="586396"/>
    <lineage>
        <taxon>Eukaryota</taxon>
        <taxon>Viridiplantae</taxon>
        <taxon>Streptophyta</taxon>
        <taxon>Embryophyta</taxon>
        <taxon>Tracheophyta</taxon>
        <taxon>Spermatophyta</taxon>
        <taxon>Magnoliopsida</taxon>
        <taxon>eudicotyledons</taxon>
        <taxon>Gunneridae</taxon>
        <taxon>Pentapetalae</taxon>
        <taxon>rosids</taxon>
        <taxon>fabids</taxon>
        <taxon>Malpighiales</taxon>
        <taxon>Linaceae</taxon>
        <taxon>Linum</taxon>
    </lineage>
</organism>
<feature type="chain" id="PRO_5043976152" evidence="2">
    <location>
        <begin position="24"/>
        <end position="84"/>
    </location>
</feature>
<name>A0AAV0RZL2_9ROSI</name>
<comment type="caution">
    <text evidence="3">The sequence shown here is derived from an EMBL/GenBank/DDBJ whole genome shotgun (WGS) entry which is preliminary data.</text>
</comment>
<evidence type="ECO:0000313" key="3">
    <source>
        <dbReference type="EMBL" id="CAI0615188.1"/>
    </source>
</evidence>
<evidence type="ECO:0000256" key="2">
    <source>
        <dbReference type="SAM" id="SignalP"/>
    </source>
</evidence>
<proteinExistence type="predicted"/>
<accession>A0AAV0RZL2</accession>
<evidence type="ECO:0000256" key="1">
    <source>
        <dbReference type="SAM" id="MobiDB-lite"/>
    </source>
</evidence>
<dbReference type="EMBL" id="CAMGYJ010000011">
    <property type="protein sequence ID" value="CAI0615188.1"/>
    <property type="molecule type" value="Genomic_DNA"/>
</dbReference>
<dbReference type="Proteomes" id="UP001154282">
    <property type="component" value="Unassembled WGS sequence"/>
</dbReference>
<dbReference type="AlphaFoldDB" id="A0AAV0RZL2"/>
<gene>
    <name evidence="3" type="ORF">LITE_LOCUS50317</name>
</gene>
<sequence length="84" mass="9014">MEKAYFKVLCIMVLILSLFGSESNNIGVDGANISQPCKTDADCLAPPGACACNVEIRQCFCPPPKQEQNPEIPIQASKSVQEGN</sequence>
<evidence type="ECO:0000313" key="4">
    <source>
        <dbReference type="Proteomes" id="UP001154282"/>
    </source>
</evidence>
<keyword evidence="4" id="KW-1185">Reference proteome</keyword>
<keyword evidence="2" id="KW-0732">Signal</keyword>
<feature type="region of interest" description="Disordered" evidence="1">
    <location>
        <begin position="64"/>
        <end position="84"/>
    </location>
</feature>
<protein>
    <submittedName>
        <fullName evidence="3">Uncharacterized protein</fullName>
    </submittedName>
</protein>
<reference evidence="3" key="1">
    <citation type="submission" date="2022-08" db="EMBL/GenBank/DDBJ databases">
        <authorList>
            <person name="Gutierrez-Valencia J."/>
        </authorList>
    </citation>
    <scope>NUCLEOTIDE SEQUENCE</scope>
</reference>